<evidence type="ECO:0000259" key="1">
    <source>
        <dbReference type="Pfam" id="PF15977"/>
    </source>
</evidence>
<comment type="caution">
    <text evidence="2">The sequence shown here is derived from an EMBL/GenBank/DDBJ whole genome shotgun (WGS) entry which is preliminary data.</text>
</comment>
<dbReference type="SUPFAM" id="SSF51206">
    <property type="entry name" value="cAMP-binding domain-like"/>
    <property type="match status" value="1"/>
</dbReference>
<sequence length="202" mass="23484">MSSLNVDESVMLIGDELKRSENAYFSLRKKRQRIELRKDGNLFFLEKGTVSVYRVENDLVTISLAAPAILGLAQMRSEVASHYLRCDSDCEMWVMSTANANELLTKKSLWIHAFDILTSHLQRYFQRENMRSHKTIREIVTEHVKHIWSLEPEIREKTSVYTFILSRNHISRSAIHKVLQELVNEEKLSLNRGKLASCNFNS</sequence>
<dbReference type="EMBL" id="LXEQ01000028">
    <property type="protein sequence ID" value="OAT28748.1"/>
    <property type="molecule type" value="Genomic_DNA"/>
</dbReference>
<gene>
    <name evidence="2" type="ORF">M976_01689</name>
</gene>
<keyword evidence="3" id="KW-1185">Reference proteome</keyword>
<proteinExistence type="predicted"/>
<reference evidence="2 3" key="1">
    <citation type="submission" date="2016-04" db="EMBL/GenBank/DDBJ databases">
        <title>ATOL: Assembling a taxonomically balanced genome-scale reconstruction of the evolutionary history of the Enterobacteriaceae.</title>
        <authorList>
            <person name="Plunkett G.III."/>
            <person name="Neeno-Eckwall E.C."/>
            <person name="Glasner J.D."/>
            <person name="Perna N.T."/>
        </authorList>
    </citation>
    <scope>NUCLEOTIDE SEQUENCE [LARGE SCALE GENOMIC DNA]</scope>
    <source>
        <strain evidence="2 3">ATCC 51602</strain>
    </source>
</reference>
<dbReference type="InterPro" id="IPR041687">
    <property type="entry name" value="HTH_46"/>
</dbReference>
<organism evidence="2 3">
    <name type="scientific">Buttiauxella ferragutiae ATCC 51602</name>
    <dbReference type="NCBI Taxonomy" id="1354252"/>
    <lineage>
        <taxon>Bacteria</taxon>
        <taxon>Pseudomonadati</taxon>
        <taxon>Pseudomonadota</taxon>
        <taxon>Gammaproteobacteria</taxon>
        <taxon>Enterobacterales</taxon>
        <taxon>Enterobacteriaceae</taxon>
        <taxon>Buttiauxella</taxon>
    </lineage>
</organism>
<feature type="domain" description="IprA winged helix-turn-helix" evidence="1">
    <location>
        <begin position="138"/>
        <end position="197"/>
    </location>
</feature>
<dbReference type="RefSeq" id="WP_064543683.1">
    <property type="nucleotide sequence ID" value="NZ_LXEQ01000028.1"/>
</dbReference>
<evidence type="ECO:0000313" key="2">
    <source>
        <dbReference type="EMBL" id="OAT28748.1"/>
    </source>
</evidence>
<dbReference type="Proteomes" id="UP000078407">
    <property type="component" value="Unassembled WGS sequence"/>
</dbReference>
<dbReference type="Gene3D" id="2.60.120.10">
    <property type="entry name" value="Jelly Rolls"/>
    <property type="match status" value="1"/>
</dbReference>
<protein>
    <submittedName>
        <fullName evidence="2">Inner membrane protein</fullName>
    </submittedName>
</protein>
<dbReference type="InterPro" id="IPR014710">
    <property type="entry name" value="RmlC-like_jellyroll"/>
</dbReference>
<dbReference type="InterPro" id="IPR018490">
    <property type="entry name" value="cNMP-bd_dom_sf"/>
</dbReference>
<name>A0ABX2WA16_9ENTR</name>
<evidence type="ECO:0000313" key="3">
    <source>
        <dbReference type="Proteomes" id="UP000078407"/>
    </source>
</evidence>
<accession>A0ABX2WA16</accession>
<dbReference type="Pfam" id="PF15977">
    <property type="entry name" value="HTH_46"/>
    <property type="match status" value="1"/>
</dbReference>